<feature type="transmembrane region" description="Helical" evidence="7">
    <location>
        <begin position="20"/>
        <end position="42"/>
    </location>
</feature>
<dbReference type="NCBIfam" id="TIGR00706">
    <property type="entry name" value="SppA_dom"/>
    <property type="match status" value="1"/>
</dbReference>
<dbReference type="EMBL" id="UOED01000065">
    <property type="protein sequence ID" value="VAV91149.1"/>
    <property type="molecule type" value="Genomic_DNA"/>
</dbReference>
<evidence type="ECO:0000256" key="2">
    <source>
        <dbReference type="ARBA" id="ARBA00008683"/>
    </source>
</evidence>
<dbReference type="InterPro" id="IPR004634">
    <property type="entry name" value="Pept_S49_pIV"/>
</dbReference>
<evidence type="ECO:0000256" key="7">
    <source>
        <dbReference type="SAM" id="Phobius"/>
    </source>
</evidence>
<keyword evidence="7" id="KW-0812">Transmembrane</keyword>
<dbReference type="CDD" id="cd07018">
    <property type="entry name" value="S49_SppA_67K_type"/>
    <property type="match status" value="1"/>
</dbReference>
<evidence type="ECO:0000256" key="4">
    <source>
        <dbReference type="ARBA" id="ARBA00022801"/>
    </source>
</evidence>
<gene>
    <name evidence="9" type="ORF">MNBD_ALPHA02-195</name>
</gene>
<keyword evidence="7" id="KW-1133">Transmembrane helix</keyword>
<dbReference type="GO" id="GO:0008236">
    <property type="term" value="F:serine-type peptidase activity"/>
    <property type="evidence" value="ECO:0007669"/>
    <property type="project" value="UniProtKB-KW"/>
</dbReference>
<evidence type="ECO:0000313" key="9">
    <source>
        <dbReference type="EMBL" id="VAV91149.1"/>
    </source>
</evidence>
<dbReference type="AlphaFoldDB" id="A0A3B0RGI5"/>
<dbReference type="Pfam" id="PF01343">
    <property type="entry name" value="Peptidase_S49"/>
    <property type="match status" value="2"/>
</dbReference>
<reference evidence="9" key="1">
    <citation type="submission" date="2018-06" db="EMBL/GenBank/DDBJ databases">
        <authorList>
            <person name="Zhirakovskaya E."/>
        </authorList>
    </citation>
    <scope>NUCLEOTIDE SEQUENCE</scope>
</reference>
<dbReference type="PIRSF" id="PIRSF001217">
    <property type="entry name" value="Protease_4_SppA"/>
    <property type="match status" value="1"/>
</dbReference>
<dbReference type="InterPro" id="IPR002142">
    <property type="entry name" value="Peptidase_S49"/>
</dbReference>
<dbReference type="CDD" id="cd07023">
    <property type="entry name" value="S49_Sppa_N_C"/>
    <property type="match status" value="1"/>
</dbReference>
<accession>A0A3B0RGI5</accession>
<evidence type="ECO:0000256" key="5">
    <source>
        <dbReference type="ARBA" id="ARBA00022825"/>
    </source>
</evidence>
<evidence type="ECO:0000259" key="8">
    <source>
        <dbReference type="Pfam" id="PF01343"/>
    </source>
</evidence>
<dbReference type="Gene3D" id="3.90.226.10">
    <property type="entry name" value="2-enoyl-CoA Hydratase, Chain A, domain 1"/>
    <property type="match status" value="3"/>
</dbReference>
<feature type="transmembrane region" description="Helical" evidence="7">
    <location>
        <begin position="49"/>
        <end position="67"/>
    </location>
</feature>
<comment type="similarity">
    <text evidence="2">Belongs to the peptidase S49 family.</text>
</comment>
<dbReference type="InterPro" id="IPR029045">
    <property type="entry name" value="ClpP/crotonase-like_dom_sf"/>
</dbReference>
<feature type="domain" description="Peptidase S49" evidence="8">
    <location>
        <begin position="411"/>
        <end position="561"/>
    </location>
</feature>
<organism evidence="9">
    <name type="scientific">hydrothermal vent metagenome</name>
    <dbReference type="NCBI Taxonomy" id="652676"/>
    <lineage>
        <taxon>unclassified sequences</taxon>
        <taxon>metagenomes</taxon>
        <taxon>ecological metagenomes</taxon>
    </lineage>
</organism>
<protein>
    <submittedName>
        <fullName evidence="9">Signal peptide peptidase SppA (Protease 4)</fullName>
    </submittedName>
</protein>
<keyword evidence="4" id="KW-0378">Hydrolase</keyword>
<dbReference type="PANTHER" id="PTHR33209:SF1">
    <property type="entry name" value="PEPTIDASE S49 DOMAIN-CONTAINING PROTEIN"/>
    <property type="match status" value="1"/>
</dbReference>
<sequence length="640" mass="69642">MAGISAINAENQLNNFRKSAFMTIIKAIFSFILSILRGFWVYFRKFQSVVGTLLFLILVLFIIVSLFKEESIRVPTNGALVVSLDGAIQEQKIYDQSPAAALAGGKIKRQTILRDVVKAMDLAATDNNIKMMVLDTNHLAGALPATLHYIGDAMARFRKSGKKIITYGNSYSQAAYLISSYADEIYLNPYGAVELYGYGSYQSYYKGFLDKIKAEVQLFRVGKYKSAMEPFIRSDMSPAAREASLALMGDLWGEFTNSVVTGRNLDKAEFAASFDNADVDLASMKGDLGAYALKYKLVDGLKTREEWRVYLAEQLGTTISGLKDKFIGYNSYLTVKTPAILPPKDLIAVVYANGTIMDGQQPQGVAGGDTVSRHLREARLNNSVKAVILRVNSPGGSAFASELIRQEVLQLKKAGKPVVVSMGSLAASGGYWISAQADEIWASPTTITGSIGIFGAIPNIEGTLAAIGITTDGVGTTPLSFAGIGKPLPEKIKAIIQSNIENGYDRFLNIVAEGRNMTVEQVNEIAQGRVWTGNKALEIGLVDSLGTFEDAVAATAKRAGLTDYRLAYWEDPIPWEAKLLTEIMERNATLGKILFARTISPQDILAAQILDRLSIFGQLNDPNNAYVLCVTCMGMMDAGR</sequence>
<dbReference type="NCBIfam" id="TIGR00705">
    <property type="entry name" value="SppA_67K"/>
    <property type="match status" value="1"/>
</dbReference>
<feature type="domain" description="Peptidase S49" evidence="8">
    <location>
        <begin position="157"/>
        <end position="309"/>
    </location>
</feature>
<evidence type="ECO:0000256" key="6">
    <source>
        <dbReference type="ARBA" id="ARBA00023136"/>
    </source>
</evidence>
<dbReference type="GO" id="GO:0016020">
    <property type="term" value="C:membrane"/>
    <property type="evidence" value="ECO:0007669"/>
    <property type="project" value="UniProtKB-SubCell"/>
</dbReference>
<keyword evidence="3 9" id="KW-0645">Protease</keyword>
<dbReference type="InterPro" id="IPR047217">
    <property type="entry name" value="S49_SppA_67K_type_N"/>
</dbReference>
<dbReference type="SUPFAM" id="SSF52096">
    <property type="entry name" value="ClpP/crotonase"/>
    <property type="match status" value="2"/>
</dbReference>
<dbReference type="Gene3D" id="6.20.330.10">
    <property type="match status" value="1"/>
</dbReference>
<evidence type="ECO:0000256" key="3">
    <source>
        <dbReference type="ARBA" id="ARBA00022670"/>
    </source>
</evidence>
<comment type="subcellular location">
    <subcellularLocation>
        <location evidence="1">Membrane</location>
    </subcellularLocation>
</comment>
<keyword evidence="5" id="KW-0720">Serine protease</keyword>
<dbReference type="InterPro" id="IPR047272">
    <property type="entry name" value="S49_SppA_C"/>
</dbReference>
<dbReference type="PANTHER" id="PTHR33209">
    <property type="entry name" value="PROTEASE 4"/>
    <property type="match status" value="1"/>
</dbReference>
<dbReference type="InterPro" id="IPR004635">
    <property type="entry name" value="Pept_S49_SppA"/>
</dbReference>
<name>A0A3B0RGI5_9ZZZZ</name>
<dbReference type="GO" id="GO:0006465">
    <property type="term" value="P:signal peptide processing"/>
    <property type="evidence" value="ECO:0007669"/>
    <property type="project" value="InterPro"/>
</dbReference>
<keyword evidence="6 7" id="KW-0472">Membrane</keyword>
<proteinExistence type="inferred from homology"/>
<evidence type="ECO:0000256" key="1">
    <source>
        <dbReference type="ARBA" id="ARBA00004370"/>
    </source>
</evidence>